<name>A0ABT2K2V4_9ACTN</name>
<feature type="compositionally biased region" description="Basic and acidic residues" evidence="1">
    <location>
        <begin position="187"/>
        <end position="196"/>
    </location>
</feature>
<evidence type="ECO:0000259" key="2">
    <source>
        <dbReference type="Pfam" id="PF00881"/>
    </source>
</evidence>
<feature type="domain" description="Nitroreductase" evidence="2">
    <location>
        <begin position="131"/>
        <end position="325"/>
    </location>
</feature>
<organism evidence="3 4">
    <name type="scientific">Streptomyces gossypii</name>
    <dbReference type="NCBI Taxonomy" id="2883101"/>
    <lineage>
        <taxon>Bacteria</taxon>
        <taxon>Bacillati</taxon>
        <taxon>Actinomycetota</taxon>
        <taxon>Actinomycetes</taxon>
        <taxon>Kitasatosporales</taxon>
        <taxon>Streptomycetaceae</taxon>
        <taxon>Streptomyces</taxon>
    </lineage>
</organism>
<dbReference type="RefSeq" id="WP_260221749.1">
    <property type="nucleotide sequence ID" value="NZ_JAJAGO010000020.1"/>
</dbReference>
<dbReference type="InterPro" id="IPR050627">
    <property type="entry name" value="Nitroreductase/BluB"/>
</dbReference>
<evidence type="ECO:0000256" key="1">
    <source>
        <dbReference type="SAM" id="MobiDB-lite"/>
    </source>
</evidence>
<dbReference type="PANTHER" id="PTHR23026">
    <property type="entry name" value="NADPH NITROREDUCTASE"/>
    <property type="match status" value="1"/>
</dbReference>
<dbReference type="SUPFAM" id="SSF55469">
    <property type="entry name" value="FMN-dependent nitroreductase-like"/>
    <property type="match status" value="2"/>
</dbReference>
<proteinExistence type="predicted"/>
<dbReference type="Pfam" id="PF00881">
    <property type="entry name" value="Nitroreductase"/>
    <property type="match status" value="1"/>
</dbReference>
<dbReference type="PANTHER" id="PTHR23026:SF123">
    <property type="entry name" value="NAD(P)H NITROREDUCTASE RV3131-RELATED"/>
    <property type="match status" value="1"/>
</dbReference>
<accession>A0ABT2K2V4</accession>
<dbReference type="EMBL" id="JAJAGO010000020">
    <property type="protein sequence ID" value="MCT2594421.1"/>
    <property type="molecule type" value="Genomic_DNA"/>
</dbReference>
<sequence length="344" mass="37517">MPAQPLDADTVLGLVAEAIAAPSLHNAQPWRFRFLPGSQTFELRADLLRTLERTDPDNRAMHLGCGAALFNLRVAAAHAGRHPQARLLPHAVAAAAADPGDELETPLLATLRLSELSGPDDRELAALHPAIARRRTSREPFEEREIPAELRTALADAARREGAQLALLTPWHTEALLDLVRDAEGREARDPERAAELARWTRSGDSDLDPPFADEGIPSYAFGPRKHGGHAPVRDFAGRRRPVPGRAAAVFEERPQLALLGTQEDRPQDWLRAGQALERVLLLATGHGLATALSSQAMESADLRRLARDPQSPMARVQMVLRLGYGPSGPATPRRPARDVLDFD</sequence>
<protein>
    <submittedName>
        <fullName evidence="3">Nitroreductase family protein</fullName>
    </submittedName>
</protein>
<dbReference type="NCBIfam" id="NF047509">
    <property type="entry name" value="Rv3131_FMN_oxido"/>
    <property type="match status" value="1"/>
</dbReference>
<feature type="region of interest" description="Disordered" evidence="1">
    <location>
        <begin position="325"/>
        <end position="344"/>
    </location>
</feature>
<evidence type="ECO:0000313" key="3">
    <source>
        <dbReference type="EMBL" id="MCT2594421.1"/>
    </source>
</evidence>
<dbReference type="InterPro" id="IPR000415">
    <property type="entry name" value="Nitroreductase-like"/>
</dbReference>
<comment type="caution">
    <text evidence="3">The sequence shown here is derived from an EMBL/GenBank/DDBJ whole genome shotgun (WGS) entry which is preliminary data.</text>
</comment>
<dbReference type="Proteomes" id="UP001156389">
    <property type="component" value="Unassembled WGS sequence"/>
</dbReference>
<dbReference type="Gene3D" id="3.40.109.10">
    <property type="entry name" value="NADH Oxidase"/>
    <property type="match status" value="2"/>
</dbReference>
<feature type="region of interest" description="Disordered" evidence="1">
    <location>
        <begin position="187"/>
        <end position="211"/>
    </location>
</feature>
<gene>
    <name evidence="3" type="ORF">LHJ74_31700</name>
</gene>
<reference evidence="3 4" key="1">
    <citation type="submission" date="2021-10" db="EMBL/GenBank/DDBJ databases">
        <title>Streptomyces gossypii sp. nov., isolated from soil collected from cotton field.</title>
        <authorList>
            <person name="Ge X."/>
            <person name="Chen X."/>
            <person name="Liu W."/>
        </authorList>
    </citation>
    <scope>NUCLEOTIDE SEQUENCE [LARGE SCALE GENOMIC DNA]</scope>
    <source>
        <strain evidence="3 4">N2-109</strain>
    </source>
</reference>
<keyword evidence="4" id="KW-1185">Reference proteome</keyword>
<evidence type="ECO:0000313" key="4">
    <source>
        <dbReference type="Proteomes" id="UP001156389"/>
    </source>
</evidence>
<dbReference type="InterPro" id="IPR029479">
    <property type="entry name" value="Nitroreductase"/>
</dbReference>